<accession>A0A850QRY5</accession>
<dbReference type="EMBL" id="JABXOR010000744">
    <property type="protein sequence ID" value="NVP00933.1"/>
    <property type="molecule type" value="Genomic_DNA"/>
</dbReference>
<evidence type="ECO:0000313" key="4">
    <source>
        <dbReference type="Proteomes" id="UP000533429"/>
    </source>
</evidence>
<reference evidence="3 4" key="1">
    <citation type="submission" date="2020-06" db="EMBL/GenBank/DDBJ databases">
        <title>Photobacterium damselae subsp. damselae comparative genomics.</title>
        <authorList>
            <person name="Osorio C.R."/>
        </authorList>
    </citation>
    <scope>NUCLEOTIDE SEQUENCE [LARGE SCALE GENOMIC DNA]</scope>
    <source>
        <strain evidence="3 4">TW250/03</strain>
    </source>
</reference>
<comment type="caution">
    <text evidence="3">The sequence shown here is derived from an EMBL/GenBank/DDBJ whole genome shotgun (WGS) entry which is preliminary data.</text>
</comment>
<evidence type="ECO:0000259" key="2">
    <source>
        <dbReference type="Pfam" id="PF03235"/>
    </source>
</evidence>
<name>A0A850QRY5_PHODD</name>
<protein>
    <submittedName>
        <fullName evidence="3">DUF262 domain-containing protein</fullName>
    </submittedName>
</protein>
<dbReference type="PANTHER" id="PTHR39639">
    <property type="entry name" value="CHROMOSOME 16, WHOLE GENOME SHOTGUN SEQUENCE"/>
    <property type="match status" value="1"/>
</dbReference>
<organism evidence="3 4">
    <name type="scientific">Photobacterium damselae subsp. damselae</name>
    <name type="common">Listonella damsela</name>
    <dbReference type="NCBI Taxonomy" id="85581"/>
    <lineage>
        <taxon>Bacteria</taxon>
        <taxon>Pseudomonadati</taxon>
        <taxon>Pseudomonadota</taxon>
        <taxon>Gammaproteobacteria</taxon>
        <taxon>Vibrionales</taxon>
        <taxon>Vibrionaceae</taxon>
        <taxon>Photobacterium</taxon>
    </lineage>
</organism>
<dbReference type="AlphaFoldDB" id="A0A850QRY5"/>
<dbReference type="PANTHER" id="PTHR39639:SF1">
    <property type="entry name" value="DUF262 DOMAIN-CONTAINING PROTEIN"/>
    <property type="match status" value="1"/>
</dbReference>
<evidence type="ECO:0000313" key="3">
    <source>
        <dbReference type="EMBL" id="NVP00933.1"/>
    </source>
</evidence>
<dbReference type="InterPro" id="IPR004919">
    <property type="entry name" value="GmrSD_N"/>
</dbReference>
<feature type="domain" description="GmrSD restriction endonucleases N-terminal" evidence="2">
    <location>
        <begin position="39"/>
        <end position="182"/>
    </location>
</feature>
<sequence length="369" mass="42706">MKNTLEFEGQEALDSSTVAHPMSPDTTVRIAKDQYSVFEFLRNETRGRVVLAPDFQRSDVWNNSDRSELIESVLLGIPIPLIYLFEDENGVRQVIDGKQRITALKKFTNNEFRLSNLKMLGNLNHKSFSEIDPYLQAKIEDYQLHTYVIQPPTPEYVKFNIFDRVNRSGIRLNKQEMRHALYQGPATDLLIELSNNNLFKLATNNGINSKRMRDRYLVLRFISFLLYRMHLLPDYKYKSDIDDFLAYVMKAINSGAISSNILEYVHDCFVTSLYNIYTILGADAFRFSPKGGGNKRPINMGLFEMLMFAFKDNDYTRKENQDIIIEEIESRKSDIDEQGLFSGIVDSTEYVNLRFDIAEEIISGINDVE</sequence>
<dbReference type="Pfam" id="PF03235">
    <property type="entry name" value="GmrSD_N"/>
    <property type="match status" value="1"/>
</dbReference>
<evidence type="ECO:0000256" key="1">
    <source>
        <dbReference type="SAM" id="MobiDB-lite"/>
    </source>
</evidence>
<feature type="region of interest" description="Disordered" evidence="1">
    <location>
        <begin position="1"/>
        <end position="20"/>
    </location>
</feature>
<dbReference type="Proteomes" id="UP000533429">
    <property type="component" value="Unassembled WGS sequence"/>
</dbReference>
<proteinExistence type="predicted"/>
<gene>
    <name evidence="3" type="ORF">HWA77_11985</name>
</gene>